<evidence type="ECO:0000256" key="1">
    <source>
        <dbReference type="SAM" id="MobiDB-lite"/>
    </source>
</evidence>
<sequence length="515" mass="58636">MTQMDASRKESIQEEARRAKAVAVEKYNAGDLVGAKEFAVKAHSLDTELGGLRCLNTILDVHMAYKKKINGEGNWYTVLSADPTEDLGTISVRYKKLVRNMIYDRDDSVGGVDETQKILVDAWRYLSKEKLEQAKVRKVIPPSRRCVRFNYVETPLNASGPVNQSSSISAGESKRKGPPSTDQFHVHELTRIDNDAGIRHDSLELMPNMLGSDLVDKAPSMIKLRIKRSGSSSLDSKKYDAAKRVKINETKNTTHMVNEDEYNVVVMSVPDADYYNFDKDRTLASFGENQVWAAYDDYGMPRWYALVHKIVSQEPFELCISWLDGKNKGYTGSMKKWIDSGYYKTSGCFTIGKRNSNNSLNSFSHRVQWTIGEKGLVYIYPRKGNVWALYANWSPSWDISTSVEEMNKYDMVEVLQDFDEERGVTVVPLVKVPGFKTVFRRRSNPRTYPRKELFRFSHQVAYQLLTSKKCKNAPTDCLELDPASLTHELLKVLTEEDERIGINKEEEADLVSGNY</sequence>
<name>A0A5S9YEZ5_ARATH</name>
<dbReference type="EMBL" id="CACSHJ010000096">
    <property type="protein sequence ID" value="CAA0408820.1"/>
    <property type="molecule type" value="Genomic_DNA"/>
</dbReference>
<dbReference type="PANTHER" id="PTHR44137">
    <property type="entry name" value="BNAC03G44070D PROTEIN"/>
    <property type="match status" value="1"/>
</dbReference>
<feature type="compositionally biased region" description="Polar residues" evidence="1">
    <location>
        <begin position="160"/>
        <end position="170"/>
    </location>
</feature>
<feature type="domain" description="DUF3444" evidence="2">
    <location>
        <begin position="266"/>
        <end position="468"/>
    </location>
</feature>
<proteinExistence type="predicted"/>
<dbReference type="PANTHER" id="PTHR44137:SF51">
    <property type="entry name" value="MOLECULAR CHAPERONE HSP40_DNAJ FAMILY PROTEIN"/>
    <property type="match status" value="1"/>
</dbReference>
<protein>
    <recommendedName>
        <fullName evidence="2">DUF3444 domain-containing protein</fullName>
    </recommendedName>
</protein>
<dbReference type="Pfam" id="PF11926">
    <property type="entry name" value="DUF3444"/>
    <property type="match status" value="1"/>
</dbReference>
<evidence type="ECO:0000259" key="2">
    <source>
        <dbReference type="Pfam" id="PF11926"/>
    </source>
</evidence>
<dbReference type="AlphaFoldDB" id="A0A5S9YEZ5"/>
<dbReference type="OrthoDB" id="66964at2759"/>
<accession>A0A5S9YEZ5</accession>
<dbReference type="Proteomes" id="UP000434276">
    <property type="component" value="Unassembled WGS sequence"/>
</dbReference>
<dbReference type="InterPro" id="IPR024593">
    <property type="entry name" value="DUF3444"/>
</dbReference>
<dbReference type="ExpressionAtlas" id="A0A5S9YEZ5">
    <property type="expression patterns" value="baseline"/>
</dbReference>
<organism evidence="3 4">
    <name type="scientific">Arabidopsis thaliana</name>
    <name type="common">Mouse-ear cress</name>
    <dbReference type="NCBI Taxonomy" id="3702"/>
    <lineage>
        <taxon>Eukaryota</taxon>
        <taxon>Viridiplantae</taxon>
        <taxon>Streptophyta</taxon>
        <taxon>Embryophyta</taxon>
        <taxon>Tracheophyta</taxon>
        <taxon>Spermatophyta</taxon>
        <taxon>Magnoliopsida</taxon>
        <taxon>eudicotyledons</taxon>
        <taxon>Gunneridae</taxon>
        <taxon>Pentapetalae</taxon>
        <taxon>rosids</taxon>
        <taxon>malvids</taxon>
        <taxon>Brassicales</taxon>
        <taxon>Brassicaceae</taxon>
        <taxon>Camelineae</taxon>
        <taxon>Arabidopsis</taxon>
    </lineage>
</organism>
<reference evidence="3 4" key="1">
    <citation type="submission" date="2019-12" db="EMBL/GenBank/DDBJ databases">
        <authorList>
            <person name="Jiao W.-B."/>
            <person name="Schneeberger K."/>
        </authorList>
    </citation>
    <scope>NUCLEOTIDE SEQUENCE [LARGE SCALE GENOMIC DNA]</scope>
    <source>
        <strain evidence="4">cv. C24</strain>
    </source>
</reference>
<evidence type="ECO:0000313" key="4">
    <source>
        <dbReference type="Proteomes" id="UP000434276"/>
    </source>
</evidence>
<gene>
    <name evidence="3" type="ORF">C24_LOCUS25095</name>
</gene>
<evidence type="ECO:0000313" key="3">
    <source>
        <dbReference type="EMBL" id="CAA0408820.1"/>
    </source>
</evidence>
<feature type="region of interest" description="Disordered" evidence="1">
    <location>
        <begin position="160"/>
        <end position="182"/>
    </location>
</feature>